<dbReference type="CDD" id="cd06581">
    <property type="entry name" value="TM_PBP1_LivM_like"/>
    <property type="match status" value="1"/>
</dbReference>
<dbReference type="PANTHER" id="PTHR30482:SF17">
    <property type="entry name" value="ABC TRANSPORTER ATP-BINDING PROTEIN"/>
    <property type="match status" value="1"/>
</dbReference>
<evidence type="ECO:0000256" key="5">
    <source>
        <dbReference type="ARBA" id="ARBA00023136"/>
    </source>
</evidence>
<reference evidence="8" key="1">
    <citation type="submission" date="2019-03" db="EMBL/GenBank/DDBJ databases">
        <title>Lake Tanganyika Metagenome-Assembled Genomes (MAGs).</title>
        <authorList>
            <person name="Tran P."/>
        </authorList>
    </citation>
    <scope>NUCLEOTIDE SEQUENCE</scope>
    <source>
        <strain evidence="8">K_DeepCast_65m_m2_066</strain>
    </source>
</reference>
<feature type="transmembrane region" description="Helical" evidence="7">
    <location>
        <begin position="231"/>
        <end position="250"/>
    </location>
</feature>
<dbReference type="PANTHER" id="PTHR30482">
    <property type="entry name" value="HIGH-AFFINITY BRANCHED-CHAIN AMINO ACID TRANSPORT SYSTEM PERMEASE"/>
    <property type="match status" value="1"/>
</dbReference>
<comment type="subcellular location">
    <subcellularLocation>
        <location evidence="1">Cell membrane</location>
        <topology evidence="1">Multi-pass membrane protein</topology>
    </subcellularLocation>
</comment>
<organism evidence="8 9">
    <name type="scientific">Tectimicrobiota bacterium</name>
    <dbReference type="NCBI Taxonomy" id="2528274"/>
    <lineage>
        <taxon>Bacteria</taxon>
        <taxon>Pseudomonadati</taxon>
        <taxon>Nitrospinota/Tectimicrobiota group</taxon>
        <taxon>Candidatus Tectimicrobiota</taxon>
    </lineage>
</organism>
<keyword evidence="2" id="KW-1003">Cell membrane</keyword>
<keyword evidence="5 7" id="KW-0472">Membrane</keyword>
<dbReference type="GO" id="GO:0015658">
    <property type="term" value="F:branched-chain amino acid transmembrane transporter activity"/>
    <property type="evidence" value="ECO:0007669"/>
    <property type="project" value="InterPro"/>
</dbReference>
<evidence type="ECO:0000313" key="8">
    <source>
        <dbReference type="EMBL" id="MBM3225302.1"/>
    </source>
</evidence>
<protein>
    <submittedName>
        <fullName evidence="8">Branched-chain amino acid ABC transporter permease</fullName>
    </submittedName>
</protein>
<dbReference type="AlphaFoldDB" id="A0A937W289"/>
<keyword evidence="4 7" id="KW-1133">Transmembrane helix</keyword>
<evidence type="ECO:0000256" key="1">
    <source>
        <dbReference type="ARBA" id="ARBA00004651"/>
    </source>
</evidence>
<feature type="transmembrane region" description="Helical" evidence="7">
    <location>
        <begin position="354"/>
        <end position="371"/>
    </location>
</feature>
<feature type="region of interest" description="Disordered" evidence="6">
    <location>
        <begin position="1"/>
        <end position="20"/>
    </location>
</feature>
<evidence type="ECO:0000313" key="9">
    <source>
        <dbReference type="Proteomes" id="UP000712673"/>
    </source>
</evidence>
<dbReference type="Proteomes" id="UP000712673">
    <property type="component" value="Unassembled WGS sequence"/>
</dbReference>
<dbReference type="EMBL" id="VGLS01000536">
    <property type="protein sequence ID" value="MBM3225302.1"/>
    <property type="molecule type" value="Genomic_DNA"/>
</dbReference>
<dbReference type="GO" id="GO:0005886">
    <property type="term" value="C:plasma membrane"/>
    <property type="evidence" value="ECO:0007669"/>
    <property type="project" value="UniProtKB-SubCell"/>
</dbReference>
<gene>
    <name evidence="8" type="ORF">FJZ47_16075</name>
</gene>
<evidence type="ECO:0000256" key="2">
    <source>
        <dbReference type="ARBA" id="ARBA00022475"/>
    </source>
</evidence>
<evidence type="ECO:0000256" key="4">
    <source>
        <dbReference type="ARBA" id="ARBA00022989"/>
    </source>
</evidence>
<feature type="transmembrane region" description="Helical" evidence="7">
    <location>
        <begin position="52"/>
        <end position="73"/>
    </location>
</feature>
<feature type="non-terminal residue" evidence="8">
    <location>
        <position position="394"/>
    </location>
</feature>
<dbReference type="Pfam" id="PF02653">
    <property type="entry name" value="BPD_transp_2"/>
    <property type="match status" value="1"/>
</dbReference>
<evidence type="ECO:0000256" key="6">
    <source>
        <dbReference type="SAM" id="MobiDB-lite"/>
    </source>
</evidence>
<feature type="transmembrane region" description="Helical" evidence="7">
    <location>
        <begin position="27"/>
        <end position="46"/>
    </location>
</feature>
<evidence type="ECO:0000256" key="3">
    <source>
        <dbReference type="ARBA" id="ARBA00022692"/>
    </source>
</evidence>
<feature type="transmembrane region" description="Helical" evidence="7">
    <location>
        <begin position="80"/>
        <end position="99"/>
    </location>
</feature>
<accession>A0A937W289</accession>
<evidence type="ECO:0000256" key="7">
    <source>
        <dbReference type="SAM" id="Phobius"/>
    </source>
</evidence>
<feature type="transmembrane region" description="Helical" evidence="7">
    <location>
        <begin position="182"/>
        <end position="201"/>
    </location>
</feature>
<sequence length="394" mass="43570">MHTSQTISAASRPGTGQARASHGDRTTWMFVALLCVLFWVPEVVLAMGWTKFWITLLAEVCIWSLFAVAFNLLMGYTGMISFGQAAYLGIGGYTAGLLLKKISGFPFALGLMAAPVSGALAALIIGYFCIRLTHTYFAMLTLAFSMIVYYIAFKWYSFTGGDNGLIGIPVPAWVQDPTFANYYKFVLVVTLVSVYVLWRIVNSPFGKTLTAIRENPDRAGFVGIHVKRYQLYAFMVAGAFSGLAGALFMINERSVYPELAFWTRSTQVLLMSILGGVYTFFGPIIGAFMLQLMDADITQDYPQIWQLFLGSMLVLILYALPGGILGFIQARDTASTDDTATRVAKALAEFRRKFWYFFAATLFFTAFFRILQAPDTWLTTVLLTGAQAVIGGFI</sequence>
<comment type="caution">
    <text evidence="8">The sequence shown here is derived from an EMBL/GenBank/DDBJ whole genome shotgun (WGS) entry which is preliminary data.</text>
</comment>
<dbReference type="InterPro" id="IPR043428">
    <property type="entry name" value="LivM-like"/>
</dbReference>
<dbReference type="InterPro" id="IPR001851">
    <property type="entry name" value="ABC_transp_permease"/>
</dbReference>
<feature type="transmembrane region" description="Helical" evidence="7">
    <location>
        <begin position="105"/>
        <end position="129"/>
    </location>
</feature>
<feature type="transmembrane region" description="Helical" evidence="7">
    <location>
        <begin position="304"/>
        <end position="328"/>
    </location>
</feature>
<feature type="transmembrane region" description="Helical" evidence="7">
    <location>
        <begin position="136"/>
        <end position="153"/>
    </location>
</feature>
<feature type="transmembrane region" description="Helical" evidence="7">
    <location>
        <begin position="270"/>
        <end position="292"/>
    </location>
</feature>
<proteinExistence type="predicted"/>
<keyword evidence="3 7" id="KW-0812">Transmembrane</keyword>
<name>A0A937W289_UNCTE</name>